<dbReference type="PANTHER" id="PTHR13847">
    <property type="entry name" value="SARCOSINE DEHYDROGENASE-RELATED"/>
    <property type="match status" value="1"/>
</dbReference>
<reference evidence="3 4" key="1">
    <citation type="submission" date="2019-02" db="EMBL/GenBank/DDBJ databases">
        <title>Deep-cultivation of Planctomycetes and their phenomic and genomic characterization uncovers novel biology.</title>
        <authorList>
            <person name="Wiegand S."/>
            <person name="Jogler M."/>
            <person name="Boedeker C."/>
            <person name="Pinto D."/>
            <person name="Vollmers J."/>
            <person name="Rivas-Marin E."/>
            <person name="Kohn T."/>
            <person name="Peeters S.H."/>
            <person name="Heuer A."/>
            <person name="Rast P."/>
            <person name="Oberbeckmann S."/>
            <person name="Bunk B."/>
            <person name="Jeske O."/>
            <person name="Meyerdierks A."/>
            <person name="Storesund J.E."/>
            <person name="Kallscheuer N."/>
            <person name="Luecker S."/>
            <person name="Lage O.M."/>
            <person name="Pohl T."/>
            <person name="Merkel B.J."/>
            <person name="Hornburger P."/>
            <person name="Mueller R.-W."/>
            <person name="Bruemmer F."/>
            <person name="Labrenz M."/>
            <person name="Spormann A.M."/>
            <person name="Op den Camp H."/>
            <person name="Overmann J."/>
            <person name="Amann R."/>
            <person name="Jetten M.S.M."/>
            <person name="Mascher T."/>
            <person name="Medema M.H."/>
            <person name="Devos D.P."/>
            <person name="Kaster A.-K."/>
            <person name="Ovreas L."/>
            <person name="Rohde M."/>
            <person name="Galperin M.Y."/>
            <person name="Jogler C."/>
        </authorList>
    </citation>
    <scope>NUCLEOTIDE SEQUENCE [LARGE SCALE GENOMIC DNA]</scope>
    <source>
        <strain evidence="3 4">Pan161</strain>
    </source>
</reference>
<dbReference type="Gene3D" id="3.30.9.10">
    <property type="entry name" value="D-Amino Acid Oxidase, subunit A, domain 2"/>
    <property type="match status" value="1"/>
</dbReference>
<evidence type="ECO:0000313" key="3">
    <source>
        <dbReference type="EMBL" id="QDT88396.1"/>
    </source>
</evidence>
<keyword evidence="4" id="KW-1185">Reference proteome</keyword>
<protein>
    <submittedName>
        <fullName evidence="3">Glycerol-3-phosphate dehydrogenase</fullName>
    </submittedName>
</protein>
<dbReference type="GO" id="GO:0005737">
    <property type="term" value="C:cytoplasm"/>
    <property type="evidence" value="ECO:0007669"/>
    <property type="project" value="TreeGrafter"/>
</dbReference>
<gene>
    <name evidence="3" type="ORF">Pan161_00120</name>
</gene>
<dbReference type="KEGG" id="gax:Pan161_00120"/>
<dbReference type="RefSeq" id="WP_232103569.1">
    <property type="nucleotide sequence ID" value="NZ_CP036343.1"/>
</dbReference>
<dbReference type="AlphaFoldDB" id="A0A517V5W7"/>
<proteinExistence type="predicted"/>
<organism evidence="3 4">
    <name type="scientific">Gimesia algae</name>
    <dbReference type="NCBI Taxonomy" id="2527971"/>
    <lineage>
        <taxon>Bacteria</taxon>
        <taxon>Pseudomonadati</taxon>
        <taxon>Planctomycetota</taxon>
        <taxon>Planctomycetia</taxon>
        <taxon>Planctomycetales</taxon>
        <taxon>Planctomycetaceae</taxon>
        <taxon>Gimesia</taxon>
    </lineage>
</organism>
<evidence type="ECO:0000259" key="2">
    <source>
        <dbReference type="Pfam" id="PF01266"/>
    </source>
</evidence>
<accession>A0A517V5W7</accession>
<dbReference type="SUPFAM" id="SSF51905">
    <property type="entry name" value="FAD/NAD(P)-binding domain"/>
    <property type="match status" value="1"/>
</dbReference>
<dbReference type="EMBL" id="CP036343">
    <property type="protein sequence ID" value="QDT88396.1"/>
    <property type="molecule type" value="Genomic_DNA"/>
</dbReference>
<dbReference type="Gene3D" id="3.50.50.60">
    <property type="entry name" value="FAD/NAD(P)-binding domain"/>
    <property type="match status" value="1"/>
</dbReference>
<dbReference type="PANTHER" id="PTHR13847:SF289">
    <property type="entry name" value="GLYCINE OXIDASE"/>
    <property type="match status" value="1"/>
</dbReference>
<name>A0A517V5W7_9PLAN</name>
<keyword evidence="1" id="KW-0560">Oxidoreductase</keyword>
<evidence type="ECO:0000313" key="4">
    <source>
        <dbReference type="Proteomes" id="UP000316855"/>
    </source>
</evidence>
<sequence length="415" mass="45452">MPNVDLIIFGGGIAGLWTMHEASRRGYRCLLLEAFALGSGQTVASQGIIHGGLKYTLQGMMTGSARRIREMPSIWRKSLAGEQLPDLSQTEIRSNNCYLWRTESLSSRLGMFGAKMGLQVVPENLAPEEVPDILSGCPGSIGRMDEQVISPYSLIRNMANAFPDQIFQYEPENLKFIHDQSGNLTAVQIQDREGTPISIQTAAVLLTAGSGNETLLKQANPDSAVQKSSLMQKRPLHMALVRGTLPPFNGHCVDGAKTRVTITSDIDCQGRTVWQIGGQVAETGVSMNRRELIEHAARELAASVPGIDLNGLEWNSYTVDRAEGSTKSGQRPETPQILQAGNLLTAWPTKLALAPQLAEEICERLSDIPMSPTALDDSWKSELTRLPRPQIALPPWETAVDWVRLDEPFSQREAA</sequence>
<dbReference type="InterPro" id="IPR036188">
    <property type="entry name" value="FAD/NAD-bd_sf"/>
</dbReference>
<dbReference type="Proteomes" id="UP000316855">
    <property type="component" value="Chromosome"/>
</dbReference>
<feature type="domain" description="FAD dependent oxidoreductase" evidence="2">
    <location>
        <begin position="5"/>
        <end position="306"/>
    </location>
</feature>
<dbReference type="GO" id="GO:0016491">
    <property type="term" value="F:oxidoreductase activity"/>
    <property type="evidence" value="ECO:0007669"/>
    <property type="project" value="UniProtKB-KW"/>
</dbReference>
<dbReference type="Pfam" id="PF01266">
    <property type="entry name" value="DAO"/>
    <property type="match status" value="1"/>
</dbReference>
<dbReference type="InterPro" id="IPR006076">
    <property type="entry name" value="FAD-dep_OxRdtase"/>
</dbReference>
<evidence type="ECO:0000256" key="1">
    <source>
        <dbReference type="ARBA" id="ARBA00023002"/>
    </source>
</evidence>